<dbReference type="Proteomes" id="UP000694415">
    <property type="component" value="Unplaced"/>
</dbReference>
<feature type="region of interest" description="Disordered" evidence="1">
    <location>
        <begin position="10"/>
        <end position="31"/>
    </location>
</feature>
<organism evidence="2 3">
    <name type="scientific">Mus spicilegus</name>
    <name type="common">Mound-building mouse</name>
    <dbReference type="NCBI Taxonomy" id="10103"/>
    <lineage>
        <taxon>Eukaryota</taxon>
        <taxon>Metazoa</taxon>
        <taxon>Chordata</taxon>
        <taxon>Craniata</taxon>
        <taxon>Vertebrata</taxon>
        <taxon>Euteleostomi</taxon>
        <taxon>Mammalia</taxon>
        <taxon>Eutheria</taxon>
        <taxon>Euarchontoglires</taxon>
        <taxon>Glires</taxon>
        <taxon>Rodentia</taxon>
        <taxon>Myomorpha</taxon>
        <taxon>Muroidea</taxon>
        <taxon>Muridae</taxon>
        <taxon>Murinae</taxon>
        <taxon>Mus</taxon>
        <taxon>Mus</taxon>
    </lineage>
</organism>
<accession>A0A8C6I8S0</accession>
<keyword evidence="3" id="KW-1185">Reference proteome</keyword>
<evidence type="ECO:0000256" key="1">
    <source>
        <dbReference type="SAM" id="MobiDB-lite"/>
    </source>
</evidence>
<evidence type="ECO:0000313" key="3">
    <source>
        <dbReference type="Proteomes" id="UP000694415"/>
    </source>
</evidence>
<dbReference type="AlphaFoldDB" id="A0A8C6I8S0"/>
<dbReference type="GeneTree" id="ENSGT00860000136166"/>
<name>A0A8C6I8S0_MUSSI</name>
<evidence type="ECO:0000313" key="2">
    <source>
        <dbReference type="Ensembl" id="ENSMSIP00000031865.1"/>
    </source>
</evidence>
<sequence length="112" mass="12044">MVGICLRHSSQVQPEECALSPPQPVSTEVVSPGSIMERRGAQGPSGCLRLVSAAPQFLGLTQKDACEQKSWHTQLSGPSVPTRPVPWLRGVLSGRQVSAGFCRFFARFVAPL</sequence>
<reference evidence="2" key="1">
    <citation type="submission" date="2025-08" db="UniProtKB">
        <authorList>
            <consortium name="Ensembl"/>
        </authorList>
    </citation>
    <scope>IDENTIFICATION</scope>
</reference>
<dbReference type="Ensembl" id="ENSMSIT00000040195.1">
    <property type="protein sequence ID" value="ENSMSIP00000031865.1"/>
    <property type="gene ID" value="ENSMSIG00000026661.1"/>
</dbReference>
<proteinExistence type="predicted"/>
<protein>
    <submittedName>
        <fullName evidence="2">Uncharacterized protein</fullName>
    </submittedName>
</protein>
<reference evidence="2" key="2">
    <citation type="submission" date="2025-09" db="UniProtKB">
        <authorList>
            <consortium name="Ensembl"/>
        </authorList>
    </citation>
    <scope>IDENTIFICATION</scope>
</reference>